<reference evidence="2 3" key="1">
    <citation type="submission" date="2021-01" db="EMBL/GenBank/DDBJ databases">
        <title>Whole genome shotgun sequence of Verrucosispora gifhornensis NBRC 16317.</title>
        <authorList>
            <person name="Komaki H."/>
            <person name="Tamura T."/>
        </authorList>
    </citation>
    <scope>NUCLEOTIDE SEQUENCE [LARGE SCALE GENOMIC DNA]</scope>
    <source>
        <strain evidence="2 3">NBRC 16317</strain>
    </source>
</reference>
<organism evidence="2 3">
    <name type="scientific">Micromonospora gifhornensis</name>
    <dbReference type="NCBI Taxonomy" id="84594"/>
    <lineage>
        <taxon>Bacteria</taxon>
        <taxon>Bacillati</taxon>
        <taxon>Actinomycetota</taxon>
        <taxon>Actinomycetes</taxon>
        <taxon>Micromonosporales</taxon>
        <taxon>Micromonosporaceae</taxon>
        <taxon>Micromonospora</taxon>
    </lineage>
</organism>
<accession>A0ABQ4IHD4</accession>
<evidence type="ECO:0000313" key="3">
    <source>
        <dbReference type="Proteomes" id="UP000647860"/>
    </source>
</evidence>
<proteinExistence type="predicted"/>
<evidence type="ECO:0000256" key="1">
    <source>
        <dbReference type="SAM" id="MobiDB-lite"/>
    </source>
</evidence>
<dbReference type="Proteomes" id="UP000647860">
    <property type="component" value="Unassembled WGS sequence"/>
</dbReference>
<feature type="compositionally biased region" description="Basic and acidic residues" evidence="1">
    <location>
        <begin position="53"/>
        <end position="62"/>
    </location>
</feature>
<feature type="region of interest" description="Disordered" evidence="1">
    <location>
        <begin position="1"/>
        <end position="62"/>
    </location>
</feature>
<dbReference type="EMBL" id="BOPA01000027">
    <property type="protein sequence ID" value="GIJ17326.1"/>
    <property type="molecule type" value="Genomic_DNA"/>
</dbReference>
<name>A0ABQ4IHD4_9ACTN</name>
<gene>
    <name evidence="2" type="ORF">Vgi01_40100</name>
</gene>
<keyword evidence="3" id="KW-1185">Reference proteome</keyword>
<evidence type="ECO:0000313" key="2">
    <source>
        <dbReference type="EMBL" id="GIJ17326.1"/>
    </source>
</evidence>
<comment type="caution">
    <text evidence="2">The sequence shown here is derived from an EMBL/GenBank/DDBJ whole genome shotgun (WGS) entry which is preliminary data.</text>
</comment>
<protein>
    <submittedName>
        <fullName evidence="2">Uncharacterized protein</fullName>
    </submittedName>
</protein>
<sequence length="159" mass="16442">MLASGCAAPGTRDGDVQATPTYTSPPVVAESTARQPDAPANHADNNGWKRRKELSAADERAGRELAARIRPPLEALRAAGDFAPASTQGALLDLGIQADAIEVTAMRPPIGQDTPPPGAVYAVRFGNVGCAIGAVRPDRVMVEVTGAAAEFGCLEPFSH</sequence>